<evidence type="ECO:0000313" key="2">
    <source>
        <dbReference type="EMBL" id="GLC62811.1"/>
    </source>
</evidence>
<proteinExistence type="predicted"/>
<evidence type="ECO:0000256" key="1">
    <source>
        <dbReference type="SAM" id="MobiDB-lite"/>
    </source>
</evidence>
<feature type="region of interest" description="Disordered" evidence="1">
    <location>
        <begin position="64"/>
        <end position="94"/>
    </location>
</feature>
<feature type="non-terminal residue" evidence="2">
    <location>
        <position position="1"/>
    </location>
</feature>
<evidence type="ECO:0000313" key="3">
    <source>
        <dbReference type="Proteomes" id="UP001165080"/>
    </source>
</evidence>
<organism evidence="2 3">
    <name type="scientific">Pleodorina starrii</name>
    <dbReference type="NCBI Taxonomy" id="330485"/>
    <lineage>
        <taxon>Eukaryota</taxon>
        <taxon>Viridiplantae</taxon>
        <taxon>Chlorophyta</taxon>
        <taxon>core chlorophytes</taxon>
        <taxon>Chlorophyceae</taxon>
        <taxon>CS clade</taxon>
        <taxon>Chlamydomonadales</taxon>
        <taxon>Volvocaceae</taxon>
        <taxon>Pleodorina</taxon>
    </lineage>
</organism>
<sequence>MLVGGVCGWGRNSLQGVRDFWDTQPEEFRKLSHLALAVLLSPLRTLLDGVERCFSAMRRTHRDRLTMGKQGQAGGGAAGTPAASTAGGGRAAAQ</sequence>
<reference evidence="2 3" key="1">
    <citation type="journal article" date="2023" name="Commun. Biol.">
        <title>Reorganization of the ancestral sex-determining regions during the evolution of trioecy in Pleodorina starrii.</title>
        <authorList>
            <person name="Takahashi K."/>
            <person name="Suzuki S."/>
            <person name="Kawai-Toyooka H."/>
            <person name="Yamamoto K."/>
            <person name="Hamaji T."/>
            <person name="Ootsuki R."/>
            <person name="Yamaguchi H."/>
            <person name="Kawachi M."/>
            <person name="Higashiyama T."/>
            <person name="Nozaki H."/>
        </authorList>
    </citation>
    <scope>NUCLEOTIDE SEQUENCE [LARGE SCALE GENOMIC DNA]</scope>
    <source>
        <strain evidence="2 3">NIES-4479</strain>
    </source>
</reference>
<name>A0A9W6C5A2_9CHLO</name>
<keyword evidence="3" id="KW-1185">Reference proteome</keyword>
<protein>
    <submittedName>
        <fullName evidence="2">Uncharacterized protein</fullName>
    </submittedName>
</protein>
<gene>
    <name evidence="2" type="primary">PLESTMB000732</name>
    <name evidence="2" type="ORF">PLESTB_001942100</name>
</gene>
<comment type="caution">
    <text evidence="2">The sequence shown here is derived from an EMBL/GenBank/DDBJ whole genome shotgun (WGS) entry which is preliminary data.</text>
</comment>
<dbReference type="EMBL" id="BRXU01000072">
    <property type="protein sequence ID" value="GLC62811.1"/>
    <property type="molecule type" value="Genomic_DNA"/>
</dbReference>
<accession>A0A9W6C5A2</accession>
<dbReference type="Proteomes" id="UP001165080">
    <property type="component" value="Unassembled WGS sequence"/>
</dbReference>
<dbReference type="AlphaFoldDB" id="A0A9W6C5A2"/>